<feature type="transmembrane region" description="Helical" evidence="12">
    <location>
        <begin position="207"/>
        <end position="228"/>
    </location>
</feature>
<protein>
    <submittedName>
        <fullName evidence="14">Lysophosphatidic acid receptor 6</fullName>
    </submittedName>
</protein>
<dbReference type="Gene3D" id="1.20.1070.10">
    <property type="entry name" value="Rhodopsin 7-helix transmembrane proteins"/>
    <property type="match status" value="1"/>
</dbReference>
<keyword evidence="5 11" id="KW-0297">G-protein coupled receptor</keyword>
<evidence type="ECO:0000313" key="15">
    <source>
        <dbReference type="Proteomes" id="UP000289886"/>
    </source>
</evidence>
<dbReference type="CDD" id="cd14982">
    <property type="entry name" value="7tmA_purinoceptor-like"/>
    <property type="match status" value="1"/>
</dbReference>
<dbReference type="PANTHER" id="PTHR24234:SF6">
    <property type="entry name" value="LYSOPHOSPHATIDIC ACID RECEPTOR 5"/>
    <property type="match status" value="1"/>
</dbReference>
<keyword evidence="10 11" id="KW-0807">Transducer</keyword>
<dbReference type="SUPFAM" id="SSF81321">
    <property type="entry name" value="Family A G protein-coupled receptor-like"/>
    <property type="match status" value="1"/>
</dbReference>
<keyword evidence="15" id="KW-1185">Reference proteome</keyword>
<evidence type="ECO:0000256" key="10">
    <source>
        <dbReference type="ARBA" id="ARBA00023224"/>
    </source>
</evidence>
<organism evidence="14 15">
    <name type="scientific">Acipenser ruthenus</name>
    <name type="common">Sterlet sturgeon</name>
    <dbReference type="NCBI Taxonomy" id="7906"/>
    <lineage>
        <taxon>Eukaryota</taxon>
        <taxon>Metazoa</taxon>
        <taxon>Chordata</taxon>
        <taxon>Craniata</taxon>
        <taxon>Vertebrata</taxon>
        <taxon>Euteleostomi</taxon>
        <taxon>Actinopterygii</taxon>
        <taxon>Chondrostei</taxon>
        <taxon>Acipenseriformes</taxon>
        <taxon>Acipenseridae</taxon>
        <taxon>Acipenser</taxon>
    </lineage>
</organism>
<keyword evidence="6 12" id="KW-0472">Membrane</keyword>
<comment type="subcellular location">
    <subcellularLocation>
        <location evidence="1">Cell membrane</location>
        <topology evidence="1">Multi-pass membrane protein</topology>
    </subcellularLocation>
</comment>
<dbReference type="GO" id="GO:0048266">
    <property type="term" value="P:behavioral response to pain"/>
    <property type="evidence" value="ECO:0007669"/>
    <property type="project" value="TreeGrafter"/>
</dbReference>
<dbReference type="GO" id="GO:0004930">
    <property type="term" value="F:G protein-coupled receptor activity"/>
    <property type="evidence" value="ECO:0007669"/>
    <property type="project" value="UniProtKB-KW"/>
</dbReference>
<keyword evidence="4 12" id="KW-1133">Transmembrane helix</keyword>
<evidence type="ECO:0000256" key="9">
    <source>
        <dbReference type="ARBA" id="ARBA00023180"/>
    </source>
</evidence>
<dbReference type="InterPro" id="IPR017452">
    <property type="entry name" value="GPCR_Rhodpsn_7TM"/>
</dbReference>
<comment type="similarity">
    <text evidence="11">Belongs to the G-protein coupled receptor 1 family.</text>
</comment>
<dbReference type="Proteomes" id="UP000289886">
    <property type="component" value="Unassembled WGS sequence"/>
</dbReference>
<evidence type="ECO:0000256" key="3">
    <source>
        <dbReference type="ARBA" id="ARBA00022692"/>
    </source>
</evidence>
<feature type="transmembrane region" description="Helical" evidence="12">
    <location>
        <begin position="253"/>
        <end position="281"/>
    </location>
</feature>
<dbReference type="PROSITE" id="PS50262">
    <property type="entry name" value="G_PROTEIN_RECEP_F1_2"/>
    <property type="match status" value="1"/>
</dbReference>
<keyword evidence="7" id="KW-1015">Disulfide bond</keyword>
<dbReference type="PRINTS" id="PR01157">
    <property type="entry name" value="P2YPURNOCPTR"/>
</dbReference>
<evidence type="ECO:0000259" key="13">
    <source>
        <dbReference type="PROSITE" id="PS50262"/>
    </source>
</evidence>
<evidence type="ECO:0000256" key="7">
    <source>
        <dbReference type="ARBA" id="ARBA00023157"/>
    </source>
</evidence>
<dbReference type="EMBL" id="SCEB01215216">
    <property type="protein sequence ID" value="RXM30679.1"/>
    <property type="molecule type" value="Genomic_DNA"/>
</dbReference>
<evidence type="ECO:0000256" key="8">
    <source>
        <dbReference type="ARBA" id="ARBA00023170"/>
    </source>
</evidence>
<evidence type="ECO:0000256" key="2">
    <source>
        <dbReference type="ARBA" id="ARBA00022475"/>
    </source>
</evidence>
<evidence type="ECO:0000256" key="1">
    <source>
        <dbReference type="ARBA" id="ARBA00004651"/>
    </source>
</evidence>
<feature type="domain" description="G-protein coupled receptors family 1 profile" evidence="13">
    <location>
        <begin position="109"/>
        <end position="358"/>
    </location>
</feature>
<keyword evidence="2" id="KW-1003">Cell membrane</keyword>
<dbReference type="AlphaFoldDB" id="A0A444U6G4"/>
<proteinExistence type="inferred from homology"/>
<name>A0A444U6G4_ACIRT</name>
<dbReference type="PRINTS" id="PR00237">
    <property type="entry name" value="GPCRRHODOPSN"/>
</dbReference>
<sequence>MLLYFLVKRDIIPADYREPLRSFVQVSLCVANVNCMLDGICYYLILKENWKSTSEVTQATESSNLSSYNEQQHRPSHVRVHNQCSGTTFSEWKDTAEGLQPPRRCGLPLNGISLWIFFRRLGLHSVPAIYMANLAVSDLLFIISLPLRIYYFATTRWPFGDALCMIPGTLFSVNIYSSSLFIGLISLDRFLAVVYPLRSRALRTPGFARLACGVVWLLILALGIPIALNHGTNKDACNVTRCFESYSETNWKFGFVILCLITGFGIILPLVIIALSTVLVIKTLHTRRVGSAVFKKHKIIWMFIMNLLMYTVCFVPFHVAFILYALHKLNYLQYNFFDAQTITMCLASMNSCLDPIIYYFTADAFWKKKHEDTALTSMKTVLQDQ</sequence>
<dbReference type="Pfam" id="PF00001">
    <property type="entry name" value="7tm_1"/>
    <property type="match status" value="1"/>
</dbReference>
<keyword evidence="9" id="KW-0325">Glycoprotein</keyword>
<evidence type="ECO:0000256" key="6">
    <source>
        <dbReference type="ARBA" id="ARBA00023136"/>
    </source>
</evidence>
<evidence type="ECO:0000256" key="11">
    <source>
        <dbReference type="RuleBase" id="RU000688"/>
    </source>
</evidence>
<evidence type="ECO:0000256" key="12">
    <source>
        <dbReference type="SAM" id="Phobius"/>
    </source>
</evidence>
<gene>
    <name evidence="14" type="ORF">EOD39_7675</name>
</gene>
<feature type="transmembrane region" description="Helical" evidence="12">
    <location>
        <begin position="301"/>
        <end position="327"/>
    </location>
</feature>
<keyword evidence="8 11" id="KW-0675">Receptor</keyword>
<accession>A0A444U6G4</accession>
<keyword evidence="3 11" id="KW-0812">Transmembrane</keyword>
<dbReference type="PROSITE" id="PS00237">
    <property type="entry name" value="G_PROTEIN_RECEP_F1_1"/>
    <property type="match status" value="1"/>
</dbReference>
<feature type="transmembrane region" description="Helical" evidence="12">
    <location>
        <begin position="173"/>
        <end position="195"/>
    </location>
</feature>
<comment type="caution">
    <text evidence="14">The sequence shown here is derived from an EMBL/GenBank/DDBJ whole genome shotgun (WGS) entry which is preliminary data.</text>
</comment>
<evidence type="ECO:0000313" key="14">
    <source>
        <dbReference type="EMBL" id="RXM30679.1"/>
    </source>
</evidence>
<dbReference type="GO" id="GO:0005886">
    <property type="term" value="C:plasma membrane"/>
    <property type="evidence" value="ECO:0007669"/>
    <property type="project" value="UniProtKB-SubCell"/>
</dbReference>
<evidence type="ECO:0000256" key="5">
    <source>
        <dbReference type="ARBA" id="ARBA00023040"/>
    </source>
</evidence>
<evidence type="ECO:0000256" key="4">
    <source>
        <dbReference type="ARBA" id="ARBA00022989"/>
    </source>
</evidence>
<dbReference type="InterPro" id="IPR000276">
    <property type="entry name" value="GPCR_Rhodpsn"/>
</dbReference>
<feature type="transmembrane region" description="Helical" evidence="12">
    <location>
        <begin position="128"/>
        <end position="153"/>
    </location>
</feature>
<reference evidence="14 15" key="1">
    <citation type="submission" date="2019-01" db="EMBL/GenBank/DDBJ databases">
        <title>Draft Genome and Complete Hox-Cluster Characterization of the Sterlet Sturgeon (Acipenser ruthenus).</title>
        <authorList>
            <person name="Wei Q."/>
        </authorList>
    </citation>
    <scope>NUCLEOTIDE SEQUENCE [LARGE SCALE GENOMIC DNA]</scope>
    <source>
        <strain evidence="14">WHYD16114868_AA</strain>
        <tissue evidence="14">Blood</tissue>
    </source>
</reference>
<dbReference type="PANTHER" id="PTHR24234">
    <property type="entry name" value="LYSOPHOSPHATIDIC ACID RECEPTOR 5/SPHINGOSYLPHOSPHORYLCHOLINE RECEPTOR"/>
    <property type="match status" value="1"/>
</dbReference>
<feature type="transmembrane region" description="Helical" evidence="12">
    <location>
        <begin position="339"/>
        <end position="360"/>
    </location>
</feature>